<dbReference type="Gene3D" id="6.10.250.2410">
    <property type="match status" value="1"/>
</dbReference>
<keyword evidence="1" id="KW-0159">Chromosome partition</keyword>
<dbReference type="AlphaFoldDB" id="A0A1H6HYU6"/>
<dbReference type="Proteomes" id="UP000183190">
    <property type="component" value="Unassembled WGS sequence"/>
</dbReference>
<evidence type="ECO:0000256" key="2">
    <source>
        <dbReference type="ARBA" id="ARBA00044777"/>
    </source>
</evidence>
<dbReference type="OrthoDB" id="9811016at2"/>
<organism evidence="3 4">
    <name type="scientific">Ruminococcus flavefaciens</name>
    <dbReference type="NCBI Taxonomy" id="1265"/>
    <lineage>
        <taxon>Bacteria</taxon>
        <taxon>Bacillati</taxon>
        <taxon>Bacillota</taxon>
        <taxon>Clostridia</taxon>
        <taxon>Eubacteriales</taxon>
        <taxon>Oscillospiraceae</taxon>
        <taxon>Ruminococcus</taxon>
    </lineage>
</organism>
<protein>
    <recommendedName>
        <fullName evidence="2">Segregation and condensation protein A</fullName>
    </recommendedName>
</protein>
<gene>
    <name evidence="3" type="ORF">SAMN02910265_00319</name>
</gene>
<dbReference type="GO" id="GO:0007059">
    <property type="term" value="P:chromosome segregation"/>
    <property type="evidence" value="ECO:0007669"/>
    <property type="project" value="UniProtKB-KW"/>
</dbReference>
<dbReference type="PANTHER" id="PTHR33969:SF2">
    <property type="entry name" value="SEGREGATION AND CONDENSATION PROTEIN A"/>
    <property type="match status" value="1"/>
</dbReference>
<evidence type="ECO:0000313" key="4">
    <source>
        <dbReference type="Proteomes" id="UP000183190"/>
    </source>
</evidence>
<sequence length="251" mass="28772">MESISFKLEVFEGPLDLLLSLIAKHKLNICDIEISKLLEQYLIYIDQAHEQNLELAGEFLEMAARLIYIKTASLLPQPEEAEQMKRELEGALIEYSLCKIAAQKLADAFVGGDIFVRSPMKIKADMTYTLVHEPERLAIAYSAISLKNIKSEHAKLHVENKINSVVKRRIVSVMTKVVHILRQLYETGEVYMDKLYDGVTDRSARVATFLAVLELTRHGRITISDDNMKIFFKEKQNGVRKTWRSRKSSEQ</sequence>
<dbReference type="Pfam" id="PF02616">
    <property type="entry name" value="SMC_ScpA"/>
    <property type="match status" value="1"/>
</dbReference>
<dbReference type="RefSeq" id="WP_074714151.1">
    <property type="nucleotide sequence ID" value="NZ_FNWV01000001.1"/>
</dbReference>
<reference evidence="3 4" key="1">
    <citation type="submission" date="2016-10" db="EMBL/GenBank/DDBJ databases">
        <authorList>
            <person name="de Groot N.N."/>
        </authorList>
    </citation>
    <scope>NUCLEOTIDE SEQUENCE [LARGE SCALE GENOMIC DNA]</scope>
    <source>
        <strain evidence="3 4">YAD2003</strain>
    </source>
</reference>
<evidence type="ECO:0000313" key="3">
    <source>
        <dbReference type="EMBL" id="SEH39367.1"/>
    </source>
</evidence>
<dbReference type="InterPro" id="IPR003768">
    <property type="entry name" value="ScpA"/>
</dbReference>
<accession>A0A1H6HYU6</accession>
<dbReference type="EMBL" id="FNWV01000001">
    <property type="protein sequence ID" value="SEH39367.1"/>
    <property type="molecule type" value="Genomic_DNA"/>
</dbReference>
<name>A0A1H6HYU6_RUMFL</name>
<dbReference type="PANTHER" id="PTHR33969">
    <property type="entry name" value="SEGREGATION AND CONDENSATION PROTEIN A"/>
    <property type="match status" value="1"/>
</dbReference>
<proteinExistence type="predicted"/>
<evidence type="ECO:0000256" key="1">
    <source>
        <dbReference type="ARBA" id="ARBA00022829"/>
    </source>
</evidence>